<dbReference type="Proteomes" id="UP000827986">
    <property type="component" value="Unassembled WGS sequence"/>
</dbReference>
<reference evidence="1" key="1">
    <citation type="submission" date="2021-09" db="EMBL/GenBank/DDBJ databases">
        <title>The genome of Mauremys mutica provides insights into the evolution of semi-aquatic lifestyle.</title>
        <authorList>
            <person name="Gong S."/>
            <person name="Gao Y."/>
        </authorList>
    </citation>
    <scope>NUCLEOTIDE SEQUENCE</scope>
    <source>
        <strain evidence="1">MM-2020</strain>
        <tissue evidence="1">Muscle</tissue>
    </source>
</reference>
<name>A0A9D3WXN5_9SAUR</name>
<protein>
    <submittedName>
        <fullName evidence="1">Uncharacterized protein</fullName>
    </submittedName>
</protein>
<evidence type="ECO:0000313" key="1">
    <source>
        <dbReference type="EMBL" id="KAH1169987.1"/>
    </source>
</evidence>
<proteinExistence type="predicted"/>
<gene>
    <name evidence="1" type="ORF">KIL84_000972</name>
</gene>
<dbReference type="EMBL" id="JAHDVG010000484">
    <property type="protein sequence ID" value="KAH1169987.1"/>
    <property type="molecule type" value="Genomic_DNA"/>
</dbReference>
<accession>A0A9D3WXN5</accession>
<evidence type="ECO:0000313" key="2">
    <source>
        <dbReference type="Proteomes" id="UP000827986"/>
    </source>
</evidence>
<sequence length="105" mass="12157">MTDWALDLGKVDVYHCITMQSEYLLTSCSIYHHETVYGGGNKTHYFRKRSLFSGHVSVYISNCSAVLKCAIRNTLRNVQYITRSLKFSLDCILSVEKIHKLQFFL</sequence>
<keyword evidence="2" id="KW-1185">Reference proteome</keyword>
<organism evidence="1 2">
    <name type="scientific">Mauremys mutica</name>
    <name type="common">yellowpond turtle</name>
    <dbReference type="NCBI Taxonomy" id="74926"/>
    <lineage>
        <taxon>Eukaryota</taxon>
        <taxon>Metazoa</taxon>
        <taxon>Chordata</taxon>
        <taxon>Craniata</taxon>
        <taxon>Vertebrata</taxon>
        <taxon>Euteleostomi</taxon>
        <taxon>Archelosauria</taxon>
        <taxon>Testudinata</taxon>
        <taxon>Testudines</taxon>
        <taxon>Cryptodira</taxon>
        <taxon>Durocryptodira</taxon>
        <taxon>Testudinoidea</taxon>
        <taxon>Geoemydidae</taxon>
        <taxon>Geoemydinae</taxon>
        <taxon>Mauremys</taxon>
    </lineage>
</organism>
<comment type="caution">
    <text evidence="1">The sequence shown here is derived from an EMBL/GenBank/DDBJ whole genome shotgun (WGS) entry which is preliminary data.</text>
</comment>
<dbReference type="AlphaFoldDB" id="A0A9D3WXN5"/>